<dbReference type="PANTHER" id="PTHR24365">
    <property type="entry name" value="TOLL-LIKE RECEPTOR"/>
    <property type="match status" value="1"/>
</dbReference>
<dbReference type="Pfam" id="PF13855">
    <property type="entry name" value="LRR_8"/>
    <property type="match status" value="5"/>
</dbReference>
<dbReference type="GO" id="GO:0006954">
    <property type="term" value="P:inflammatory response"/>
    <property type="evidence" value="ECO:0007669"/>
    <property type="project" value="UniProtKB-KW"/>
</dbReference>
<dbReference type="InterPro" id="IPR001611">
    <property type="entry name" value="Leu-rich_rpt"/>
</dbReference>
<evidence type="ECO:0000256" key="9">
    <source>
        <dbReference type="ARBA" id="ARBA00022989"/>
    </source>
</evidence>
<dbReference type="PRINTS" id="PR01537">
    <property type="entry name" value="INTRLKN1R1F"/>
</dbReference>
<dbReference type="SMART" id="SM00365">
    <property type="entry name" value="LRR_SD22"/>
    <property type="match status" value="6"/>
</dbReference>
<evidence type="ECO:0000313" key="16">
    <source>
        <dbReference type="Ensembl" id="ENSSFAP00005003714.1"/>
    </source>
</evidence>
<feature type="domain" description="TIR" evidence="15">
    <location>
        <begin position="795"/>
        <end position="942"/>
    </location>
</feature>
<dbReference type="PROSITE" id="PS51450">
    <property type="entry name" value="LRR"/>
    <property type="match status" value="5"/>
</dbReference>
<dbReference type="GO" id="GO:0007165">
    <property type="term" value="P:signal transduction"/>
    <property type="evidence" value="ECO:0007669"/>
    <property type="project" value="InterPro"/>
</dbReference>
<dbReference type="GO" id="GO:0045087">
    <property type="term" value="P:innate immune response"/>
    <property type="evidence" value="ECO:0007669"/>
    <property type="project" value="UniProtKB-KW"/>
</dbReference>
<keyword evidence="17" id="KW-1185">Reference proteome</keyword>
<keyword evidence="12" id="KW-0325">Glycoprotein</keyword>
<evidence type="ECO:0000256" key="3">
    <source>
        <dbReference type="ARBA" id="ARBA00022588"/>
    </source>
</evidence>
<keyword evidence="8" id="KW-0391">Immunity</keyword>
<comment type="subcellular location">
    <subcellularLocation>
        <location evidence="1">Membrane</location>
        <topology evidence="1">Single-pass type I membrane protein</topology>
    </subcellularLocation>
</comment>
<evidence type="ECO:0000313" key="17">
    <source>
        <dbReference type="Proteomes" id="UP000472267"/>
    </source>
</evidence>
<evidence type="ECO:0000256" key="11">
    <source>
        <dbReference type="ARBA" id="ARBA00023170"/>
    </source>
</evidence>
<dbReference type="SUPFAM" id="SSF52058">
    <property type="entry name" value="L domain-like"/>
    <property type="match status" value="2"/>
</dbReference>
<keyword evidence="13" id="KW-0395">Inflammatory response</keyword>
<gene>
    <name evidence="16" type="primary">tlr21</name>
</gene>
<evidence type="ECO:0000256" key="7">
    <source>
        <dbReference type="ARBA" id="ARBA00022737"/>
    </source>
</evidence>
<name>A0A672FYB3_SALFA</name>
<dbReference type="OMA" id="TLDNCCV"/>
<reference evidence="16" key="2">
    <citation type="submission" date="2025-08" db="UniProtKB">
        <authorList>
            <consortium name="Ensembl"/>
        </authorList>
    </citation>
    <scope>IDENTIFICATION</scope>
</reference>
<dbReference type="OrthoDB" id="1421090at2759"/>
<proteinExistence type="inferred from homology"/>
<dbReference type="PANTHER" id="PTHR24365:SF545">
    <property type="entry name" value="TOLL-LIKE RECEPTOR 12"/>
    <property type="match status" value="1"/>
</dbReference>
<comment type="similarity">
    <text evidence="2">Belongs to the Toll-like receptor family.</text>
</comment>
<keyword evidence="9 14" id="KW-1133">Transmembrane helix</keyword>
<reference evidence="16" key="1">
    <citation type="submission" date="2019-06" db="EMBL/GenBank/DDBJ databases">
        <authorList>
            <consortium name="Wellcome Sanger Institute Data Sharing"/>
        </authorList>
    </citation>
    <scope>NUCLEOTIDE SEQUENCE [LARGE SCALE GENOMIC DNA]</scope>
</reference>
<protein>
    <submittedName>
        <fullName evidence="16">Toll-like receptor 13</fullName>
    </submittedName>
</protein>
<dbReference type="Gene3D" id="3.80.10.10">
    <property type="entry name" value="Ribonuclease Inhibitor"/>
    <property type="match status" value="4"/>
</dbReference>
<evidence type="ECO:0000256" key="10">
    <source>
        <dbReference type="ARBA" id="ARBA00023136"/>
    </source>
</evidence>
<dbReference type="GO" id="GO:0038023">
    <property type="term" value="F:signaling receptor activity"/>
    <property type="evidence" value="ECO:0007669"/>
    <property type="project" value="TreeGrafter"/>
</dbReference>
<keyword evidence="3" id="KW-0399">Innate immunity</keyword>
<evidence type="ECO:0000256" key="6">
    <source>
        <dbReference type="ARBA" id="ARBA00022729"/>
    </source>
</evidence>
<dbReference type="Ensembl" id="ENSSFAT00005003979.1">
    <property type="protein sequence ID" value="ENSSFAP00005003714.1"/>
    <property type="gene ID" value="ENSSFAG00005002528.1"/>
</dbReference>
<dbReference type="GO" id="GO:0005886">
    <property type="term" value="C:plasma membrane"/>
    <property type="evidence" value="ECO:0007669"/>
    <property type="project" value="TreeGrafter"/>
</dbReference>
<dbReference type="InterPro" id="IPR035897">
    <property type="entry name" value="Toll_tir_struct_dom_sf"/>
</dbReference>
<keyword evidence="7" id="KW-0677">Repeat</keyword>
<dbReference type="SUPFAM" id="SSF52200">
    <property type="entry name" value="Toll/Interleukin receptor TIR domain"/>
    <property type="match status" value="1"/>
</dbReference>
<evidence type="ECO:0000256" key="12">
    <source>
        <dbReference type="ARBA" id="ARBA00023180"/>
    </source>
</evidence>
<evidence type="ECO:0000256" key="8">
    <source>
        <dbReference type="ARBA" id="ARBA00022859"/>
    </source>
</evidence>
<reference evidence="16" key="3">
    <citation type="submission" date="2025-09" db="UniProtKB">
        <authorList>
            <consortium name="Ensembl"/>
        </authorList>
    </citation>
    <scope>IDENTIFICATION</scope>
</reference>
<dbReference type="SMART" id="SM00255">
    <property type="entry name" value="TIR"/>
    <property type="match status" value="1"/>
</dbReference>
<keyword evidence="4" id="KW-0433">Leucine-rich repeat</keyword>
<dbReference type="PROSITE" id="PS50104">
    <property type="entry name" value="TIR"/>
    <property type="match status" value="1"/>
</dbReference>
<organism evidence="16 17">
    <name type="scientific">Salarias fasciatus</name>
    <name type="common">Jewelled blenny</name>
    <name type="synonym">Blennius fasciatus</name>
    <dbReference type="NCBI Taxonomy" id="181472"/>
    <lineage>
        <taxon>Eukaryota</taxon>
        <taxon>Metazoa</taxon>
        <taxon>Chordata</taxon>
        <taxon>Craniata</taxon>
        <taxon>Vertebrata</taxon>
        <taxon>Euteleostomi</taxon>
        <taxon>Actinopterygii</taxon>
        <taxon>Neopterygii</taxon>
        <taxon>Teleostei</taxon>
        <taxon>Neoteleostei</taxon>
        <taxon>Acanthomorphata</taxon>
        <taxon>Ovalentaria</taxon>
        <taxon>Blenniimorphae</taxon>
        <taxon>Blenniiformes</taxon>
        <taxon>Blennioidei</taxon>
        <taxon>Blenniidae</taxon>
        <taxon>Salariinae</taxon>
        <taxon>Salarias</taxon>
    </lineage>
</organism>
<dbReference type="Gene3D" id="3.40.50.10140">
    <property type="entry name" value="Toll/interleukin-1 receptor homology (TIR) domain"/>
    <property type="match status" value="1"/>
</dbReference>
<dbReference type="FunFam" id="3.40.50.10140:FF:000001">
    <property type="entry name" value="Toll-like receptor 2"/>
    <property type="match status" value="1"/>
</dbReference>
<dbReference type="InParanoid" id="A0A672FYB3"/>
<evidence type="ECO:0000256" key="4">
    <source>
        <dbReference type="ARBA" id="ARBA00022614"/>
    </source>
</evidence>
<evidence type="ECO:0000256" key="5">
    <source>
        <dbReference type="ARBA" id="ARBA00022692"/>
    </source>
</evidence>
<dbReference type="InterPro" id="IPR032675">
    <property type="entry name" value="LRR_dom_sf"/>
</dbReference>
<dbReference type="AlphaFoldDB" id="A0A672FYB3"/>
<feature type="transmembrane region" description="Helical" evidence="14">
    <location>
        <begin position="744"/>
        <end position="764"/>
    </location>
</feature>
<dbReference type="Pfam" id="PF01582">
    <property type="entry name" value="TIR"/>
    <property type="match status" value="1"/>
</dbReference>
<keyword evidence="6" id="KW-0732">Signal</keyword>
<sequence>MATSIHRLLTAAVVLGTAALISTYSFHNCIETSKDGQRKAFQCVHRHNKTMSAFVDDLPTTTINLTIGVTPVTHIPRDSFVSLPHLQDLRLDRNNLSDIDYLAFHELHELKSLNLSLNNISQLNPDVFQDLSNLTFLSLTNNQLKQLPETIFSTVLELNTLIMRQNLLTNFSAIATSVSHLRNLRILDLCINNLTSLTHTEVTLPKSLTTLYVCRNNLLTLGCKWSFLASIQVLDLSYNPHLPTKAFAGVDLGNINYLRLRSTNVQIVEFLNLSNIRPEHIDFSGTGINNTDKLKDLCKTMQRKKVKYLNKLILGNNGIKTLSNYTLSQCPNIITLDLSRNEFKPTNCLSFLTGQTHIQSFHAEHNVIRSLPSCKVPNMVQFSNLRDLSYRYNRILLVNKYAFYHTPNLQTLKLNINTIAYLDNLALKNLKRLETLRLDNNLLTDLFAKTFEDLSNLKLLNLRNNRISVIFNRTFHSLGKLTTLDLGGNKITHFQPAGFDGLKNLSKLYLDGNNLKEIDPSHYFVFQDRLTVLDLENNQIQFHPGSPRSPFRNLSKLRDLKLSRQQPYGIAVLPDTLFQGLHSLRSLYLTDNKIVHIYPKTFDDLTGLQFLTLDDCCAGVTQLQPGVFKNLRNLTKLTVENMGMQNFSKDVFGNLTQLRTLQLNRNVMQSIPVDALESLPNLQYLDIRDIPLSCTCLNRLLQNYTLTNPRIQVVYLSTLPCLHDVTQKFYKFDGTVCFIDLGEYLFFCTAAVIFLFTVIPLLYVKLYWKMKYSYYVFCAWFSDQWRSLRDEKEKCKYDAFVSYNSSDEQWVMEQLLPNLEGNGSSFKLCLHHRDFELGRAIVDNIVSAVYSSRKTICVVSRSFLQSEWCSLEMQLASYRLFDEHRDVLLLVFLEKISDRQLSSYHRMRKVMLKKTYVQWPGSDCTDQEQAQDLFWNQLRRAMRTGSRLEREEMDQSAAPSKV</sequence>
<evidence type="ECO:0000256" key="14">
    <source>
        <dbReference type="SAM" id="Phobius"/>
    </source>
</evidence>
<dbReference type="Proteomes" id="UP000472267">
    <property type="component" value="Chromosome 11"/>
</dbReference>
<keyword evidence="5 14" id="KW-0812">Transmembrane</keyword>
<evidence type="ECO:0000256" key="1">
    <source>
        <dbReference type="ARBA" id="ARBA00004479"/>
    </source>
</evidence>
<dbReference type="FunFam" id="3.80.10.10:FF:001164">
    <property type="entry name" value="GH01279p"/>
    <property type="match status" value="1"/>
</dbReference>
<keyword evidence="11" id="KW-0675">Receptor</keyword>
<accession>A0A672FYB3</accession>
<evidence type="ECO:0000256" key="13">
    <source>
        <dbReference type="ARBA" id="ARBA00023198"/>
    </source>
</evidence>
<dbReference type="InterPro" id="IPR000157">
    <property type="entry name" value="TIR_dom"/>
</dbReference>
<dbReference type="InterPro" id="IPR003591">
    <property type="entry name" value="Leu-rich_rpt_typical-subtyp"/>
</dbReference>
<dbReference type="SMART" id="SM00369">
    <property type="entry name" value="LRR_TYP"/>
    <property type="match status" value="15"/>
</dbReference>
<evidence type="ECO:0000259" key="15">
    <source>
        <dbReference type="PROSITE" id="PS50104"/>
    </source>
</evidence>
<evidence type="ECO:0000256" key="2">
    <source>
        <dbReference type="ARBA" id="ARBA00009634"/>
    </source>
</evidence>
<keyword evidence="10 14" id="KW-0472">Membrane</keyword>